<evidence type="ECO:0000313" key="1">
    <source>
        <dbReference type="Proteomes" id="UP000887576"/>
    </source>
</evidence>
<proteinExistence type="predicted"/>
<evidence type="ECO:0000313" key="2">
    <source>
        <dbReference type="WBParaSite" id="JU765_v2.g6418.t1"/>
    </source>
</evidence>
<organism evidence="1 2">
    <name type="scientific">Panagrolaimus sp. JU765</name>
    <dbReference type="NCBI Taxonomy" id="591449"/>
    <lineage>
        <taxon>Eukaryota</taxon>
        <taxon>Metazoa</taxon>
        <taxon>Ecdysozoa</taxon>
        <taxon>Nematoda</taxon>
        <taxon>Chromadorea</taxon>
        <taxon>Rhabditida</taxon>
        <taxon>Tylenchina</taxon>
        <taxon>Panagrolaimomorpha</taxon>
        <taxon>Panagrolaimoidea</taxon>
        <taxon>Panagrolaimidae</taxon>
        <taxon>Panagrolaimus</taxon>
    </lineage>
</organism>
<accession>A0AC34RG50</accession>
<name>A0AC34RG50_9BILA</name>
<dbReference type="WBParaSite" id="JU765_v2.g6418.t1">
    <property type="protein sequence ID" value="JU765_v2.g6418.t1"/>
    <property type="gene ID" value="JU765_v2.g6418"/>
</dbReference>
<reference evidence="2" key="1">
    <citation type="submission" date="2022-11" db="UniProtKB">
        <authorList>
            <consortium name="WormBaseParasite"/>
        </authorList>
    </citation>
    <scope>IDENTIFICATION</scope>
</reference>
<protein>
    <submittedName>
        <fullName evidence="2">BRCT domain-containing protein</fullName>
    </submittedName>
</protein>
<sequence length="97" mass="10811">MNAKKSTIVVQNTWVLPSAQLTKDRYSAINAEHGLGPVLFRNKFQIIQSLCGSRWCSIIGFVVEARNSDVIHFDSGQTSDESEKQDDDEEAHGEVSE</sequence>
<dbReference type="Proteomes" id="UP000887576">
    <property type="component" value="Unplaced"/>
</dbReference>